<dbReference type="GO" id="GO:0004777">
    <property type="term" value="F:succinate-semialdehyde dehydrogenase (NAD+) activity"/>
    <property type="evidence" value="ECO:0007669"/>
    <property type="project" value="TreeGrafter"/>
</dbReference>
<dbReference type="EMBL" id="FMZA01000013">
    <property type="protein sequence ID" value="SDC69145.1"/>
    <property type="molecule type" value="Genomic_DNA"/>
</dbReference>
<dbReference type="FunFam" id="3.40.309.10:FF:000004">
    <property type="entry name" value="Succinate-semialdehyde dehydrogenase I"/>
    <property type="match status" value="1"/>
</dbReference>
<organism evidence="4 5">
    <name type="scientific">Melghirimyces thermohalophilus</name>
    <dbReference type="NCBI Taxonomy" id="1236220"/>
    <lineage>
        <taxon>Bacteria</taxon>
        <taxon>Bacillati</taxon>
        <taxon>Bacillota</taxon>
        <taxon>Bacilli</taxon>
        <taxon>Bacillales</taxon>
        <taxon>Thermoactinomycetaceae</taxon>
        <taxon>Melghirimyces</taxon>
    </lineage>
</organism>
<dbReference type="InterPro" id="IPR016163">
    <property type="entry name" value="Ald_DH_C"/>
</dbReference>
<feature type="domain" description="Aldehyde dehydrogenase" evidence="3">
    <location>
        <begin position="12"/>
        <end position="474"/>
    </location>
</feature>
<dbReference type="FunFam" id="3.40.605.10:FF:000026">
    <property type="entry name" value="Aldehyde dehydrogenase, putative"/>
    <property type="match status" value="1"/>
</dbReference>
<evidence type="ECO:0000256" key="1">
    <source>
        <dbReference type="ARBA" id="ARBA00009986"/>
    </source>
</evidence>
<dbReference type="Proteomes" id="UP000199387">
    <property type="component" value="Unassembled WGS sequence"/>
</dbReference>
<dbReference type="NCBIfam" id="TIGR01780">
    <property type="entry name" value="SSADH"/>
    <property type="match status" value="1"/>
</dbReference>
<dbReference type="InterPro" id="IPR050740">
    <property type="entry name" value="Aldehyde_DH_Superfamily"/>
</dbReference>
<keyword evidence="5" id="KW-1185">Reference proteome</keyword>
<dbReference type="InterPro" id="IPR016162">
    <property type="entry name" value="Ald_DH_N"/>
</dbReference>
<dbReference type="InterPro" id="IPR016161">
    <property type="entry name" value="Ald_DH/histidinol_DH"/>
</dbReference>
<name>A0A1G6NPQ8_9BACL</name>
<dbReference type="InterPro" id="IPR010102">
    <property type="entry name" value="Succ_semiAld_DH"/>
</dbReference>
<dbReference type="FunFam" id="3.40.605.10:FF:000005">
    <property type="entry name" value="Succinate-semialdehyde dehydrogenase I"/>
    <property type="match status" value="1"/>
</dbReference>
<evidence type="ECO:0000259" key="3">
    <source>
        <dbReference type="Pfam" id="PF00171"/>
    </source>
</evidence>
<dbReference type="STRING" id="1236220.SAMN04488112_11392"/>
<dbReference type="PANTHER" id="PTHR43353:SF5">
    <property type="entry name" value="SUCCINATE-SEMIALDEHYDE DEHYDROGENASE, MITOCHONDRIAL"/>
    <property type="match status" value="1"/>
</dbReference>
<dbReference type="OrthoDB" id="9762913at2"/>
<dbReference type="Gene3D" id="3.40.309.10">
    <property type="entry name" value="Aldehyde Dehydrogenase, Chain A, domain 2"/>
    <property type="match status" value="1"/>
</dbReference>
<proteinExistence type="inferred from homology"/>
<dbReference type="Pfam" id="PF00171">
    <property type="entry name" value="Aldedh"/>
    <property type="match status" value="1"/>
</dbReference>
<dbReference type="AlphaFoldDB" id="A0A1G6NPQ8"/>
<gene>
    <name evidence="4" type="ORF">SAMN04488112_11392</name>
</gene>
<dbReference type="SUPFAM" id="SSF53720">
    <property type="entry name" value="ALDH-like"/>
    <property type="match status" value="1"/>
</dbReference>
<dbReference type="PROSITE" id="PS00070">
    <property type="entry name" value="ALDEHYDE_DEHYDR_CYS"/>
    <property type="match status" value="1"/>
</dbReference>
<dbReference type="InterPro" id="IPR016160">
    <property type="entry name" value="Ald_DH_CS_CYS"/>
</dbReference>
<dbReference type="GO" id="GO:0009450">
    <property type="term" value="P:gamma-aminobutyric acid catabolic process"/>
    <property type="evidence" value="ECO:0007669"/>
    <property type="project" value="InterPro"/>
</dbReference>
<reference evidence="4 5" key="1">
    <citation type="submission" date="2016-10" db="EMBL/GenBank/DDBJ databases">
        <authorList>
            <person name="de Groot N.N."/>
        </authorList>
    </citation>
    <scope>NUCLEOTIDE SEQUENCE [LARGE SCALE GENOMIC DNA]</scope>
    <source>
        <strain evidence="4 5">DSM 45514</strain>
    </source>
</reference>
<dbReference type="CDD" id="cd07103">
    <property type="entry name" value="ALDH_F5_SSADH_GabD"/>
    <property type="match status" value="1"/>
</dbReference>
<dbReference type="PANTHER" id="PTHR43353">
    <property type="entry name" value="SUCCINATE-SEMIALDEHYDE DEHYDROGENASE, MITOCHONDRIAL"/>
    <property type="match status" value="1"/>
</dbReference>
<keyword evidence="2" id="KW-0560">Oxidoreductase</keyword>
<evidence type="ECO:0000313" key="5">
    <source>
        <dbReference type="Proteomes" id="UP000199387"/>
    </source>
</evidence>
<protein>
    <submittedName>
        <fullName evidence="4">Succinate semialdehyde dehydrogenase</fullName>
    </submittedName>
</protein>
<dbReference type="InterPro" id="IPR015590">
    <property type="entry name" value="Aldehyde_DH_dom"/>
</dbReference>
<comment type="similarity">
    <text evidence="1">Belongs to the aldehyde dehydrogenase family.</text>
</comment>
<dbReference type="Gene3D" id="3.40.605.10">
    <property type="entry name" value="Aldehyde Dehydrogenase, Chain A, domain 1"/>
    <property type="match status" value="1"/>
</dbReference>
<evidence type="ECO:0000256" key="2">
    <source>
        <dbReference type="ARBA" id="ARBA00023002"/>
    </source>
</evidence>
<sequence length="479" mass="52480">MIQYRLYIDGTWQDASTEAYFDVTNPADGSVVGRMADGGKEEVKKAVDAASRAFPAWSRKTARERGELLARVYDGMMERKEEMARLMTQEQGKPLAEARGEVQYAADFFQWYAEEAKRIYGETIPASSPDKRIWVQHQPVGVAAAITPWNFPAAMITRKAAPALAAGCTMVVKPAEQTPLTAALLAEIMENAGIPAGVFNLVTGSRAAEIGDALLADERVRKLTFTGSTEVGKTLMRQAADTVKRLSLELGGHAPYLVFEDADLEQAAQEVLDSKFRNAGQTCVCTNRVYVHRSIKDEFTSLLTRYARELKVGNGLEEDVQIGPLIDEAALEKVDRHVRDAEAKGAKVMLGGNRIPVNGNGCFFEPTVLLDTTEQMQVEQEETFGPVLPVHAFDTEEEALELANNTRFGLAAYLYTRDLSRAVRVSEGLEYGIVGVNDGMPSTAQAPFGGMKESGLGREGGRYGIEEYLETKYISIGLK</sequence>
<accession>A0A1G6NPQ8</accession>
<dbReference type="RefSeq" id="WP_091570832.1">
    <property type="nucleotide sequence ID" value="NZ_FMZA01000013.1"/>
</dbReference>
<evidence type="ECO:0000313" key="4">
    <source>
        <dbReference type="EMBL" id="SDC69145.1"/>
    </source>
</evidence>